<organism evidence="7 8">
    <name type="scientific">Magnusiomyces paraingens</name>
    <dbReference type="NCBI Taxonomy" id="2606893"/>
    <lineage>
        <taxon>Eukaryota</taxon>
        <taxon>Fungi</taxon>
        <taxon>Dikarya</taxon>
        <taxon>Ascomycota</taxon>
        <taxon>Saccharomycotina</taxon>
        <taxon>Dipodascomycetes</taxon>
        <taxon>Dipodascales</taxon>
        <taxon>Dipodascaceae</taxon>
        <taxon>Magnusiomyces</taxon>
    </lineage>
</organism>
<comment type="cofactor">
    <cofactor evidence="5">
        <name>FAD</name>
        <dbReference type="ChEBI" id="CHEBI:57692"/>
    </cofactor>
</comment>
<comment type="catalytic activity">
    <reaction evidence="5">
        <text>L-proline + a quinone = (S)-1-pyrroline-5-carboxylate + a quinol + H(+)</text>
        <dbReference type="Rhea" id="RHEA:23784"/>
        <dbReference type="ChEBI" id="CHEBI:15378"/>
        <dbReference type="ChEBI" id="CHEBI:17388"/>
        <dbReference type="ChEBI" id="CHEBI:24646"/>
        <dbReference type="ChEBI" id="CHEBI:60039"/>
        <dbReference type="ChEBI" id="CHEBI:132124"/>
        <dbReference type="EC" id="1.5.5.2"/>
    </reaction>
</comment>
<evidence type="ECO:0000313" key="7">
    <source>
        <dbReference type="EMBL" id="VVT56768.1"/>
    </source>
</evidence>
<comment type="similarity">
    <text evidence="1 5">Belongs to the proline oxidase family.</text>
</comment>
<dbReference type="PANTHER" id="PTHR13914:SF0">
    <property type="entry name" value="PROLINE DEHYDROGENASE 1, MITOCHONDRIAL"/>
    <property type="match status" value="1"/>
</dbReference>
<dbReference type="Gene3D" id="3.20.20.220">
    <property type="match status" value="1"/>
</dbReference>
<dbReference type="EC" id="1.5.5.2" evidence="2 5"/>
<evidence type="ECO:0000256" key="1">
    <source>
        <dbReference type="ARBA" id="ARBA00005869"/>
    </source>
</evidence>
<dbReference type="OrthoDB" id="5464at2759"/>
<evidence type="ECO:0000259" key="6">
    <source>
        <dbReference type="Pfam" id="PF01619"/>
    </source>
</evidence>
<proteinExistence type="inferred from homology"/>
<dbReference type="Pfam" id="PF01619">
    <property type="entry name" value="Pro_dh"/>
    <property type="match status" value="1"/>
</dbReference>
<name>A0A5E8C4L3_9ASCO</name>
<evidence type="ECO:0000313" key="8">
    <source>
        <dbReference type="Proteomes" id="UP000398389"/>
    </source>
</evidence>
<dbReference type="InterPro" id="IPR002872">
    <property type="entry name" value="Proline_DH_dom"/>
</dbReference>
<evidence type="ECO:0000256" key="4">
    <source>
        <dbReference type="ARBA" id="ARBA00023062"/>
    </source>
</evidence>
<dbReference type="InterPro" id="IPR015659">
    <property type="entry name" value="Proline_oxidase"/>
</dbReference>
<keyword evidence="5" id="KW-0274">FAD</keyword>
<dbReference type="RefSeq" id="XP_031855861.1">
    <property type="nucleotide sequence ID" value="XM_031999970.1"/>
</dbReference>
<dbReference type="GO" id="GO:0004657">
    <property type="term" value="F:proline dehydrogenase activity"/>
    <property type="evidence" value="ECO:0007669"/>
    <property type="project" value="UniProtKB-EC"/>
</dbReference>
<dbReference type="GO" id="GO:0010133">
    <property type="term" value="P:L-proline catabolic process to L-glutamate"/>
    <property type="evidence" value="ECO:0007669"/>
    <property type="project" value="TreeGrafter"/>
</dbReference>
<dbReference type="Proteomes" id="UP000398389">
    <property type="component" value="Unassembled WGS sequence"/>
</dbReference>
<dbReference type="GO" id="GO:0005739">
    <property type="term" value="C:mitochondrion"/>
    <property type="evidence" value="ECO:0007669"/>
    <property type="project" value="TreeGrafter"/>
</dbReference>
<dbReference type="InterPro" id="IPR029041">
    <property type="entry name" value="FAD-linked_oxidoreductase-like"/>
</dbReference>
<dbReference type="GeneID" id="43584070"/>
<gene>
    <name evidence="7" type="ORF">SAPINGB_P005256</name>
</gene>
<dbReference type="SUPFAM" id="SSF51730">
    <property type="entry name" value="FAD-linked oxidoreductase"/>
    <property type="match status" value="1"/>
</dbReference>
<accession>A0A5E8C4L3</accession>
<evidence type="ECO:0000256" key="2">
    <source>
        <dbReference type="ARBA" id="ARBA00012695"/>
    </source>
</evidence>
<dbReference type="EMBL" id="CABVLU010000004">
    <property type="protein sequence ID" value="VVT56768.1"/>
    <property type="molecule type" value="Genomic_DNA"/>
</dbReference>
<sequence length="475" mass="51913">MSLLRLQAISRVSARTQVIRMASPAINSRLISSSSIKKAATTNPQALEDSSSSPQLSDVKIIDSTKPPQFLKSLAPMDLFCYTLIAAATANPALIRLSTNVMRYVPKSLIKTFVYPIYCGGETFDEVVATGSKLLKRGFGNMMISYSVEDAEGEGANALLDEAVAEIVKSIDEVLVKHVENVEALYEKGEVSQPPISGYVALKPTGLMPNSALALQEWNNPKYADLWEEYLATCRAICQHALDHGKGKVVIMFDAEKKILQPGVYAAQRAMMKEFNRNGNVIVMGTIQMYLQDSRAQLASDLADAKEHGYQLALKLVRGAYVHSEPDRWNVVHKTKADTDASYNGGVSEMLSEIESGWRAKKPSAVGRLIVASHNEESMSRASSLLKAAQSEGIIPEGDESVVFGQLMGMAEDQGEALARRGHKVIKYVPWGPAKETKEYLVRRLEENGDTVSVGGWAMAGHGLAEIARRVFGRM</sequence>
<feature type="domain" description="Proline dehydrogenase" evidence="6">
    <location>
        <begin position="130"/>
        <end position="453"/>
    </location>
</feature>
<dbReference type="GO" id="GO:0071949">
    <property type="term" value="F:FAD binding"/>
    <property type="evidence" value="ECO:0007669"/>
    <property type="project" value="TreeGrafter"/>
</dbReference>
<reference evidence="7 8" key="1">
    <citation type="submission" date="2019-09" db="EMBL/GenBank/DDBJ databases">
        <authorList>
            <person name="Brejova B."/>
        </authorList>
    </citation>
    <scope>NUCLEOTIDE SEQUENCE [LARGE SCALE GENOMIC DNA]</scope>
</reference>
<dbReference type="PANTHER" id="PTHR13914">
    <property type="entry name" value="PROLINE OXIDASE"/>
    <property type="match status" value="1"/>
</dbReference>
<keyword evidence="4 5" id="KW-0642">Proline metabolism</keyword>
<keyword evidence="5" id="KW-0285">Flavoprotein</keyword>
<keyword evidence="3 5" id="KW-0560">Oxidoreductase</keyword>
<keyword evidence="8" id="KW-1185">Reference proteome</keyword>
<comment type="function">
    <text evidence="5">Converts proline to delta-1-pyrroline-5-carboxylate.</text>
</comment>
<dbReference type="AlphaFoldDB" id="A0A5E8C4L3"/>
<protein>
    <recommendedName>
        <fullName evidence="2 5">Proline dehydrogenase</fullName>
        <ecNumber evidence="2 5">1.5.5.2</ecNumber>
    </recommendedName>
</protein>
<evidence type="ECO:0000256" key="3">
    <source>
        <dbReference type="ARBA" id="ARBA00023002"/>
    </source>
</evidence>
<evidence type="ECO:0000256" key="5">
    <source>
        <dbReference type="RuleBase" id="RU364054"/>
    </source>
</evidence>